<dbReference type="AlphaFoldDB" id="A0A2G9I9Z9"/>
<proteinExistence type="predicted"/>
<dbReference type="EMBL" id="NKXS01000075">
    <property type="protein sequence ID" value="PIN26574.1"/>
    <property type="molecule type" value="Genomic_DNA"/>
</dbReference>
<evidence type="ECO:0000313" key="1">
    <source>
        <dbReference type="EMBL" id="PIN26574.1"/>
    </source>
</evidence>
<dbReference type="PANTHER" id="PTHR35320:SF1">
    <property type="entry name" value="ATP-DEPENDENT CLP PROTEASE ATP-BINDING SUBUNIT"/>
    <property type="match status" value="1"/>
</dbReference>
<protein>
    <submittedName>
        <fullName evidence="1">Uncharacterized protein</fullName>
    </submittedName>
</protein>
<keyword evidence="2" id="KW-1185">Reference proteome</keyword>
<organism evidence="1 2">
    <name type="scientific">Handroanthus impetiginosus</name>
    <dbReference type="NCBI Taxonomy" id="429701"/>
    <lineage>
        <taxon>Eukaryota</taxon>
        <taxon>Viridiplantae</taxon>
        <taxon>Streptophyta</taxon>
        <taxon>Embryophyta</taxon>
        <taxon>Tracheophyta</taxon>
        <taxon>Spermatophyta</taxon>
        <taxon>Magnoliopsida</taxon>
        <taxon>eudicotyledons</taxon>
        <taxon>Gunneridae</taxon>
        <taxon>Pentapetalae</taxon>
        <taxon>asterids</taxon>
        <taxon>lamiids</taxon>
        <taxon>Lamiales</taxon>
        <taxon>Bignoniaceae</taxon>
        <taxon>Crescentiina</taxon>
        <taxon>Tabebuia alliance</taxon>
        <taxon>Handroanthus</taxon>
    </lineage>
</organism>
<dbReference type="PANTHER" id="PTHR35320">
    <property type="entry name" value="ATP-DEPENDENT CLP PROTEASE ATP-BINDING SUBUNIT"/>
    <property type="match status" value="1"/>
</dbReference>
<comment type="caution">
    <text evidence="1">The sequence shown here is derived from an EMBL/GenBank/DDBJ whole genome shotgun (WGS) entry which is preliminary data.</text>
</comment>
<dbReference type="STRING" id="429701.A0A2G9I9Z9"/>
<dbReference type="Proteomes" id="UP000231279">
    <property type="component" value="Unassembled WGS sequence"/>
</dbReference>
<accession>A0A2G9I9Z9</accession>
<reference evidence="2" key="1">
    <citation type="journal article" date="2018" name="Gigascience">
        <title>Genome assembly of the Pink Ipe (Handroanthus impetiginosus, Bignoniaceae), a highly valued, ecologically keystone Neotropical timber forest tree.</title>
        <authorList>
            <person name="Silva-Junior O.B."/>
            <person name="Grattapaglia D."/>
            <person name="Novaes E."/>
            <person name="Collevatti R.G."/>
        </authorList>
    </citation>
    <scope>NUCLEOTIDE SEQUENCE [LARGE SCALE GENOMIC DNA]</scope>
    <source>
        <strain evidence="2">cv. UFG-1</strain>
    </source>
</reference>
<name>A0A2G9I9Z9_9LAMI</name>
<gene>
    <name evidence="1" type="ORF">CDL12_00668</name>
</gene>
<evidence type="ECO:0000313" key="2">
    <source>
        <dbReference type="Proteomes" id="UP000231279"/>
    </source>
</evidence>
<dbReference type="OrthoDB" id="2019561at2759"/>
<sequence length="198" mass="21781">MGCQIHSLNPQLLYPGITTKSKQLSKCSSFQPNLEVFKTTTFSSYNLLNYQLLSTATIKQTKIPESDVYNVTFKTLGACKLGISRYPDFEYNAEGGRGSGTATKILDTGEVSVDFDIKELYISPLSSATAKFLRLPLPPFLRIDIVSEAFQGKINPESGKVGLKFRATFCFSVGTIYKAPPLLVETVLASEESEGKIR</sequence>